<name>A0AAD7EXU8_9AGAR</name>
<keyword evidence="2" id="KW-1185">Reference proteome</keyword>
<evidence type="ECO:0000313" key="2">
    <source>
        <dbReference type="Proteomes" id="UP001218218"/>
    </source>
</evidence>
<accession>A0AAD7EXU8</accession>
<dbReference type="AlphaFoldDB" id="A0AAD7EXU8"/>
<dbReference type="EMBL" id="JARIHO010000007">
    <property type="protein sequence ID" value="KAJ7358133.1"/>
    <property type="molecule type" value="Genomic_DNA"/>
</dbReference>
<proteinExistence type="predicted"/>
<comment type="caution">
    <text evidence="1">The sequence shown here is derived from an EMBL/GenBank/DDBJ whole genome shotgun (WGS) entry which is preliminary data.</text>
</comment>
<dbReference type="Proteomes" id="UP001218218">
    <property type="component" value="Unassembled WGS sequence"/>
</dbReference>
<sequence length="223" mass="25071">MLRPSLSADRLPRTVRKARRSLQSRPWRCFPRALCSPSPRFSQCARLETCAGAPPRFASCIVSSISILRASLWCGVLPSGFSPSAASRTILLRRQAGRPLPCDAYASRACAPHGPSMRDARHELRTLLSVRAHSVLGRLTIGLGVVRRRDFQRMHCPRHHTFPYRLPVFMRDGEGACPETGRSEWFKSICSTSRTFVLFPLVAGVMDTEYTTRVLTFLFKLHC</sequence>
<gene>
    <name evidence="1" type="ORF">DFH08DRAFT_847925</name>
</gene>
<reference evidence="1" key="1">
    <citation type="submission" date="2023-03" db="EMBL/GenBank/DDBJ databases">
        <title>Massive genome expansion in bonnet fungi (Mycena s.s.) driven by repeated elements and novel gene families across ecological guilds.</title>
        <authorList>
            <consortium name="Lawrence Berkeley National Laboratory"/>
            <person name="Harder C.B."/>
            <person name="Miyauchi S."/>
            <person name="Viragh M."/>
            <person name="Kuo A."/>
            <person name="Thoen E."/>
            <person name="Andreopoulos B."/>
            <person name="Lu D."/>
            <person name="Skrede I."/>
            <person name="Drula E."/>
            <person name="Henrissat B."/>
            <person name="Morin E."/>
            <person name="Kohler A."/>
            <person name="Barry K."/>
            <person name="LaButti K."/>
            <person name="Morin E."/>
            <person name="Salamov A."/>
            <person name="Lipzen A."/>
            <person name="Mereny Z."/>
            <person name="Hegedus B."/>
            <person name="Baldrian P."/>
            <person name="Stursova M."/>
            <person name="Weitz H."/>
            <person name="Taylor A."/>
            <person name="Grigoriev I.V."/>
            <person name="Nagy L.G."/>
            <person name="Martin F."/>
            <person name="Kauserud H."/>
        </authorList>
    </citation>
    <scope>NUCLEOTIDE SEQUENCE</scope>
    <source>
        <strain evidence="1">CBHHK002</strain>
    </source>
</reference>
<organism evidence="1 2">
    <name type="scientific">Mycena albidolilacea</name>
    <dbReference type="NCBI Taxonomy" id="1033008"/>
    <lineage>
        <taxon>Eukaryota</taxon>
        <taxon>Fungi</taxon>
        <taxon>Dikarya</taxon>
        <taxon>Basidiomycota</taxon>
        <taxon>Agaricomycotina</taxon>
        <taxon>Agaricomycetes</taxon>
        <taxon>Agaricomycetidae</taxon>
        <taxon>Agaricales</taxon>
        <taxon>Marasmiineae</taxon>
        <taxon>Mycenaceae</taxon>
        <taxon>Mycena</taxon>
    </lineage>
</organism>
<evidence type="ECO:0000313" key="1">
    <source>
        <dbReference type="EMBL" id="KAJ7358133.1"/>
    </source>
</evidence>
<protein>
    <submittedName>
        <fullName evidence="1">Uncharacterized protein</fullName>
    </submittedName>
</protein>